<keyword evidence="5" id="KW-0539">Nucleus</keyword>
<feature type="compositionally biased region" description="Acidic residues" evidence="6">
    <location>
        <begin position="231"/>
        <end position="245"/>
    </location>
</feature>
<keyword evidence="9" id="KW-1185">Reference proteome</keyword>
<evidence type="ECO:0000256" key="4">
    <source>
        <dbReference type="ARBA" id="ARBA00022454"/>
    </source>
</evidence>
<dbReference type="Gene3D" id="1.10.20.10">
    <property type="entry name" value="Histone, subunit A"/>
    <property type="match status" value="1"/>
</dbReference>
<feature type="compositionally biased region" description="Polar residues" evidence="6">
    <location>
        <begin position="304"/>
        <end position="338"/>
    </location>
</feature>
<evidence type="ECO:0000256" key="3">
    <source>
        <dbReference type="ARBA" id="ARBA00010137"/>
    </source>
</evidence>
<evidence type="ECO:0000256" key="6">
    <source>
        <dbReference type="SAM" id="MobiDB-lite"/>
    </source>
</evidence>
<feature type="compositionally biased region" description="Basic and acidic residues" evidence="6">
    <location>
        <begin position="352"/>
        <end position="389"/>
    </location>
</feature>
<feature type="compositionally biased region" description="Polar residues" evidence="6">
    <location>
        <begin position="16"/>
        <end position="27"/>
    </location>
</feature>
<feature type="domain" description="CENP-T/Histone H4 histone fold" evidence="7">
    <location>
        <begin position="485"/>
        <end position="579"/>
    </location>
</feature>
<feature type="region of interest" description="Disordered" evidence="6">
    <location>
        <begin position="155"/>
        <end position="174"/>
    </location>
</feature>
<dbReference type="CDD" id="cd22920">
    <property type="entry name" value="HFD_CENP-T"/>
    <property type="match status" value="1"/>
</dbReference>
<feature type="region of interest" description="Disordered" evidence="6">
    <location>
        <begin position="213"/>
        <end position="283"/>
    </location>
</feature>
<accession>A0A9Q1CAD3</accession>
<dbReference type="GO" id="GO:0005634">
    <property type="term" value="C:nucleus"/>
    <property type="evidence" value="ECO:0007669"/>
    <property type="project" value="UniProtKB-SubCell"/>
</dbReference>
<dbReference type="Pfam" id="PF15511">
    <property type="entry name" value="CENP-T_C"/>
    <property type="match status" value="1"/>
</dbReference>
<evidence type="ECO:0000313" key="9">
    <source>
        <dbReference type="Proteomes" id="UP001152320"/>
    </source>
</evidence>
<dbReference type="Proteomes" id="UP001152320">
    <property type="component" value="Chromosome 5"/>
</dbReference>
<dbReference type="SUPFAM" id="SSF47113">
    <property type="entry name" value="Histone-fold"/>
    <property type="match status" value="1"/>
</dbReference>
<comment type="subcellular location">
    <subcellularLocation>
        <location evidence="2">Chromosome</location>
    </subcellularLocation>
    <subcellularLocation>
        <location evidence="1">Nucleus</location>
    </subcellularLocation>
</comment>
<evidence type="ECO:0000256" key="5">
    <source>
        <dbReference type="ARBA" id="ARBA00023242"/>
    </source>
</evidence>
<dbReference type="GO" id="GO:0000776">
    <property type="term" value="C:kinetochore"/>
    <property type="evidence" value="ECO:0007669"/>
    <property type="project" value="InterPro"/>
</dbReference>
<comment type="caution">
    <text evidence="8">The sequence shown here is derived from an EMBL/GenBank/DDBJ whole genome shotgun (WGS) entry which is preliminary data.</text>
</comment>
<evidence type="ECO:0000313" key="8">
    <source>
        <dbReference type="EMBL" id="KAJ8042093.1"/>
    </source>
</evidence>
<dbReference type="GO" id="GO:0007059">
    <property type="term" value="P:chromosome segregation"/>
    <property type="evidence" value="ECO:0007669"/>
    <property type="project" value="TreeGrafter"/>
</dbReference>
<dbReference type="GO" id="GO:0046982">
    <property type="term" value="F:protein heterodimerization activity"/>
    <property type="evidence" value="ECO:0007669"/>
    <property type="project" value="InterPro"/>
</dbReference>
<dbReference type="PANTHER" id="PTHR46904">
    <property type="entry name" value="CENTROMERE PROTEIN T"/>
    <property type="match status" value="1"/>
</dbReference>
<dbReference type="OrthoDB" id="10071342at2759"/>
<reference evidence="8" key="1">
    <citation type="submission" date="2021-10" db="EMBL/GenBank/DDBJ databases">
        <title>Tropical sea cucumber genome reveals ecological adaptation and Cuvierian tubules defense mechanism.</title>
        <authorList>
            <person name="Chen T."/>
        </authorList>
    </citation>
    <scope>NUCLEOTIDE SEQUENCE</scope>
    <source>
        <strain evidence="8">Nanhai2018</strain>
        <tissue evidence="8">Muscle</tissue>
    </source>
</reference>
<feature type="compositionally biased region" description="Basic residues" evidence="6">
    <location>
        <begin position="468"/>
        <end position="483"/>
    </location>
</feature>
<proteinExistence type="inferred from homology"/>
<dbReference type="PANTHER" id="PTHR46904:SF1">
    <property type="entry name" value="CENTROMERE PROTEIN T"/>
    <property type="match status" value="1"/>
</dbReference>
<keyword evidence="4" id="KW-0158">Chromosome</keyword>
<dbReference type="AlphaFoldDB" id="A0A9Q1CAD3"/>
<comment type="similarity">
    <text evidence="3">Belongs to the CENP-T/CNN1 family.</text>
</comment>
<evidence type="ECO:0000259" key="7">
    <source>
        <dbReference type="Pfam" id="PF15511"/>
    </source>
</evidence>
<sequence>MSSRKVTPRGLIQGVLDTNSVSKSATNTSRSRRRRSLRTSLSGATPGTLIKGVLKTSSTAKKSPAQRSRVIATPPRSVRRSTRISGLQSIVQDPTPRGLIQGYLASTAPETPAVRAVFESTPDVSREQDVERENYPGRVVDLISPDVDTPEVLSQGLRRSARAGRKRQRHTVDSVKDTFQSGVHQRIQKGVSDLPEFSDSSAIASPTLQSIPEEVEGGHIPPVAEAANTNTDEDERSDVQEDDEIAAMAQLATQPQGVQTAKPESVHEPVEGTEASVQETSAISLSQTSIGEVAAANTVQIHQNSQMESAFQGDSQSDRGATQSDQGGSQNDKGGSQSDQEEDGSKSAKRQKVMDADSFRTEGRSQRVQEQMSVKEVEREEQSVERKSQEGNMLTASPASVAAYLEQSTDSSAVDFLTANEESDVSGIYSPLNTPNELSKAKRNTPPAKTPAVLRREKENSAPATSRAVHRAPGRRNPSRRQHVLPLSLTKSIFTHFCRGRVSRDAWDAIEDCSEAFFEQLSKDLAHYSKHAKRKTIRQEDVILLMKRQGQVSDQQSLYHLIEKYLSMEYREALIPCAQPGGGAKPSP</sequence>
<dbReference type="InterPro" id="IPR028255">
    <property type="entry name" value="CENP-T"/>
</dbReference>
<dbReference type="InterPro" id="IPR009072">
    <property type="entry name" value="Histone-fold"/>
</dbReference>
<feature type="compositionally biased region" description="Polar residues" evidence="6">
    <location>
        <begin position="83"/>
        <end position="92"/>
    </location>
</feature>
<feature type="region of interest" description="Disordered" evidence="6">
    <location>
        <begin position="1"/>
        <end position="93"/>
    </location>
</feature>
<dbReference type="GO" id="GO:0000278">
    <property type="term" value="P:mitotic cell cycle"/>
    <property type="evidence" value="ECO:0007669"/>
    <property type="project" value="TreeGrafter"/>
</dbReference>
<dbReference type="InterPro" id="IPR035425">
    <property type="entry name" value="CENP-T/H4_C"/>
</dbReference>
<dbReference type="EMBL" id="JAIZAY010000005">
    <property type="protein sequence ID" value="KAJ8042093.1"/>
    <property type="molecule type" value="Genomic_DNA"/>
</dbReference>
<dbReference type="GO" id="GO:0051382">
    <property type="term" value="P:kinetochore assembly"/>
    <property type="evidence" value="ECO:0007669"/>
    <property type="project" value="InterPro"/>
</dbReference>
<organism evidence="8 9">
    <name type="scientific">Holothuria leucospilota</name>
    <name type="common">Black long sea cucumber</name>
    <name type="synonym">Mertensiothuria leucospilota</name>
    <dbReference type="NCBI Taxonomy" id="206669"/>
    <lineage>
        <taxon>Eukaryota</taxon>
        <taxon>Metazoa</taxon>
        <taxon>Echinodermata</taxon>
        <taxon>Eleutherozoa</taxon>
        <taxon>Echinozoa</taxon>
        <taxon>Holothuroidea</taxon>
        <taxon>Aspidochirotacea</taxon>
        <taxon>Aspidochirotida</taxon>
        <taxon>Holothuriidae</taxon>
        <taxon>Holothuria</taxon>
    </lineage>
</organism>
<evidence type="ECO:0000256" key="2">
    <source>
        <dbReference type="ARBA" id="ARBA00004286"/>
    </source>
</evidence>
<feature type="region of interest" description="Disordered" evidence="6">
    <location>
        <begin position="304"/>
        <end position="393"/>
    </location>
</feature>
<name>A0A9Q1CAD3_HOLLE</name>
<feature type="compositionally biased region" description="Basic residues" evidence="6">
    <location>
        <begin position="159"/>
        <end position="169"/>
    </location>
</feature>
<dbReference type="GO" id="GO:0003677">
    <property type="term" value="F:DNA binding"/>
    <property type="evidence" value="ECO:0007669"/>
    <property type="project" value="InterPro"/>
</dbReference>
<gene>
    <name evidence="8" type="ORF">HOLleu_13075</name>
</gene>
<evidence type="ECO:0000256" key="1">
    <source>
        <dbReference type="ARBA" id="ARBA00004123"/>
    </source>
</evidence>
<protein>
    <submittedName>
        <fullName evidence="8">Centromere protein T</fullName>
    </submittedName>
</protein>
<feature type="region of interest" description="Disordered" evidence="6">
    <location>
        <begin position="427"/>
        <end position="483"/>
    </location>
</feature>